<organism evidence="1 2">
    <name type="scientific">Duganella dendranthematis</name>
    <dbReference type="NCBI Taxonomy" id="2728021"/>
    <lineage>
        <taxon>Bacteria</taxon>
        <taxon>Pseudomonadati</taxon>
        <taxon>Pseudomonadota</taxon>
        <taxon>Betaproteobacteria</taxon>
        <taxon>Burkholderiales</taxon>
        <taxon>Oxalobacteraceae</taxon>
        <taxon>Telluria group</taxon>
        <taxon>Duganella</taxon>
    </lineage>
</organism>
<protein>
    <recommendedName>
        <fullName evidence="3">UvrD-like helicase C-terminal domain-containing protein</fullName>
    </recommendedName>
</protein>
<reference evidence="1 2" key="1">
    <citation type="submission" date="2020-04" db="EMBL/GenBank/DDBJ databases">
        <title>Genome sequencing of novel species.</title>
        <authorList>
            <person name="Heo J."/>
            <person name="Kim S.-J."/>
            <person name="Kim J.-S."/>
            <person name="Hong S.-B."/>
            <person name="Kwon S.-W."/>
        </authorList>
    </citation>
    <scope>NUCLEOTIDE SEQUENCE [LARGE SCALE GENOMIC DNA]</scope>
    <source>
        <strain evidence="1 2">AF9R3</strain>
    </source>
</reference>
<dbReference type="EMBL" id="CP051684">
    <property type="protein sequence ID" value="QJD93239.1"/>
    <property type="molecule type" value="Genomic_DNA"/>
</dbReference>
<proteinExistence type="predicted"/>
<sequence length="228" mass="24858">MKPPKAGTFAHSAMEVRRAVLLVLRAAQSPAVADVRDAPQLMRQLLHAGHDVIPLRRLVRDLLLRSADYAQPGDRSALPAVLYVGLQPLLPAGMSLEIFSQLDVFAAPGYAVAVHGTEQHHCMVEHEQRQLTIPIGTVASMKGETHLATLVLESHGGTSQRFDLEEAVKVLVGTSALPTQKLLKGQFRNLYVAMSRPTSFLCVAVNAERVSAESQALLRAKGWDIEYL</sequence>
<gene>
    <name evidence="1" type="ORF">HH213_26035</name>
</gene>
<dbReference type="Proteomes" id="UP000503117">
    <property type="component" value="Chromosome"/>
</dbReference>
<accession>A0ABX6MFW1</accession>
<evidence type="ECO:0008006" key="3">
    <source>
        <dbReference type="Google" id="ProtNLM"/>
    </source>
</evidence>
<name>A0ABX6MFW1_9BURK</name>
<dbReference type="RefSeq" id="WP_169114187.1">
    <property type="nucleotide sequence ID" value="NZ_CP051684.1"/>
</dbReference>
<evidence type="ECO:0000313" key="2">
    <source>
        <dbReference type="Proteomes" id="UP000503117"/>
    </source>
</evidence>
<evidence type="ECO:0000313" key="1">
    <source>
        <dbReference type="EMBL" id="QJD93239.1"/>
    </source>
</evidence>
<keyword evidence="2" id="KW-1185">Reference proteome</keyword>